<protein>
    <submittedName>
        <fullName evidence="3">Polyketide cyclase</fullName>
    </submittedName>
</protein>
<keyword evidence="4" id="KW-1185">Reference proteome</keyword>
<evidence type="ECO:0000256" key="1">
    <source>
        <dbReference type="ARBA" id="ARBA00006817"/>
    </source>
</evidence>
<feature type="domain" description="Activator of Hsp90 ATPase homologue 1/2-like C-terminal" evidence="2">
    <location>
        <begin position="18"/>
        <end position="145"/>
    </location>
</feature>
<dbReference type="RefSeq" id="WP_120783591.1">
    <property type="nucleotide sequence ID" value="NZ_JBHLUP010000005.1"/>
</dbReference>
<dbReference type="Pfam" id="PF08327">
    <property type="entry name" value="AHSA1"/>
    <property type="match status" value="1"/>
</dbReference>
<proteinExistence type="inferred from homology"/>
<dbReference type="Proteomes" id="UP000279968">
    <property type="component" value="Unassembled WGS sequence"/>
</dbReference>
<organism evidence="3 4">
    <name type="scientific">Micromonospora costi</name>
    <dbReference type="NCBI Taxonomy" id="1530042"/>
    <lineage>
        <taxon>Bacteria</taxon>
        <taxon>Bacillati</taxon>
        <taxon>Actinomycetota</taxon>
        <taxon>Actinomycetes</taxon>
        <taxon>Micromonosporales</taxon>
        <taxon>Micromonosporaceae</taxon>
        <taxon>Micromonospora</taxon>
    </lineage>
</organism>
<evidence type="ECO:0000259" key="2">
    <source>
        <dbReference type="Pfam" id="PF08327"/>
    </source>
</evidence>
<sequence length="159" mass="17180">MTTSETIHSTFTLERHYAAPPAAVFAAWADPAVKARWFAGGGGEHELDFRVGGRERVLGRHDGKVLTFEARYQDIVQGERIVSSSTLSSDDTLSTVSITTVEFVPDGDGTRLVLTEQGTYLDGHEQPAWREQGTASQLDALTAELDALTAELDATRTAG</sequence>
<evidence type="ECO:0000313" key="3">
    <source>
        <dbReference type="EMBL" id="RKN48169.1"/>
    </source>
</evidence>
<dbReference type="InterPro" id="IPR013538">
    <property type="entry name" value="ASHA1/2-like_C"/>
</dbReference>
<comment type="similarity">
    <text evidence="1">Belongs to the AHA1 family.</text>
</comment>
<dbReference type="SUPFAM" id="SSF55961">
    <property type="entry name" value="Bet v1-like"/>
    <property type="match status" value="1"/>
</dbReference>
<accession>A0A3A9ZIT3</accession>
<comment type="caution">
    <text evidence="3">The sequence shown here is derived from an EMBL/GenBank/DDBJ whole genome shotgun (WGS) entry which is preliminary data.</text>
</comment>
<evidence type="ECO:0000313" key="4">
    <source>
        <dbReference type="Proteomes" id="UP000279968"/>
    </source>
</evidence>
<dbReference type="AlphaFoldDB" id="A0A3A9ZIT3"/>
<reference evidence="3 4" key="1">
    <citation type="journal article" date="2015" name="Int. J. Syst. Evol. Microbiol.">
        <title>Micromonospora costi sp. nov., isolated from a leaf of Costus speciosus.</title>
        <authorList>
            <person name="Thawai C."/>
        </authorList>
    </citation>
    <scope>NUCLEOTIDE SEQUENCE [LARGE SCALE GENOMIC DNA]</scope>
    <source>
        <strain evidence="3 4">CS1-12</strain>
    </source>
</reference>
<dbReference type="Gene3D" id="3.30.530.20">
    <property type="match status" value="1"/>
</dbReference>
<dbReference type="OrthoDB" id="9803476at2"/>
<name>A0A3A9ZIT3_9ACTN</name>
<dbReference type="InterPro" id="IPR023393">
    <property type="entry name" value="START-like_dom_sf"/>
</dbReference>
<gene>
    <name evidence="3" type="ORF">D7193_32940</name>
</gene>
<dbReference type="EMBL" id="RBAN01000015">
    <property type="protein sequence ID" value="RKN48169.1"/>
    <property type="molecule type" value="Genomic_DNA"/>
</dbReference>